<evidence type="ECO:0000313" key="6">
    <source>
        <dbReference type="EnsemblMetazoa" id="XP_016972406.1"/>
    </source>
</evidence>
<dbReference type="AlphaFoldDB" id="A0A6P4EGL1"/>
<name>A0A6P4EGL1_DRORH</name>
<keyword evidence="7" id="KW-1185">Reference proteome</keyword>
<feature type="compositionally biased region" description="Polar residues" evidence="5">
    <location>
        <begin position="572"/>
        <end position="594"/>
    </location>
</feature>
<reference evidence="8" key="2">
    <citation type="submission" date="2025-04" db="UniProtKB">
        <authorList>
            <consortium name="RefSeq"/>
        </authorList>
    </citation>
    <scope>IDENTIFICATION</scope>
</reference>
<keyword evidence="8" id="KW-0418">Kinase</keyword>
<feature type="compositionally biased region" description="Basic and acidic residues" evidence="5">
    <location>
        <begin position="673"/>
        <end position="683"/>
    </location>
</feature>
<dbReference type="GO" id="GO:0003714">
    <property type="term" value="F:transcription corepressor activity"/>
    <property type="evidence" value="ECO:0007669"/>
    <property type="project" value="TreeGrafter"/>
</dbReference>
<feature type="region of interest" description="Disordered" evidence="5">
    <location>
        <begin position="422"/>
        <end position="457"/>
    </location>
</feature>
<accession>A0A6P4EGL1</accession>
<feature type="region of interest" description="Disordered" evidence="5">
    <location>
        <begin position="564"/>
        <end position="634"/>
    </location>
</feature>
<dbReference type="SUPFAM" id="SSF46579">
    <property type="entry name" value="Prefoldin"/>
    <property type="match status" value="1"/>
</dbReference>
<comment type="similarity">
    <text evidence="3">Belongs to the RNA polymerase II subunit 5-mediating protein family.</text>
</comment>
<dbReference type="GeneID" id="108039828"/>
<dbReference type="OrthoDB" id="21413at2759"/>
<feature type="region of interest" description="Disordered" evidence="5">
    <location>
        <begin position="367"/>
        <end position="394"/>
    </location>
</feature>
<dbReference type="RefSeq" id="XP_016972406.1">
    <property type="nucleotide sequence ID" value="XM_017116917.1"/>
</dbReference>
<dbReference type="InterPro" id="IPR004127">
    <property type="entry name" value="Prefoldin_subunit_alpha"/>
</dbReference>
<feature type="compositionally biased region" description="Basic residues" evidence="5">
    <location>
        <begin position="613"/>
        <end position="625"/>
    </location>
</feature>
<organism evidence="8">
    <name type="scientific">Drosophila rhopaloa</name>
    <name type="common">Fruit fly</name>
    <dbReference type="NCBI Taxonomy" id="1041015"/>
    <lineage>
        <taxon>Eukaryota</taxon>
        <taxon>Metazoa</taxon>
        <taxon>Ecdysozoa</taxon>
        <taxon>Arthropoda</taxon>
        <taxon>Hexapoda</taxon>
        <taxon>Insecta</taxon>
        <taxon>Pterygota</taxon>
        <taxon>Neoptera</taxon>
        <taxon>Endopterygota</taxon>
        <taxon>Diptera</taxon>
        <taxon>Brachycera</taxon>
        <taxon>Muscomorpha</taxon>
        <taxon>Ephydroidea</taxon>
        <taxon>Drosophilidae</taxon>
        <taxon>Drosophila</taxon>
        <taxon>Sophophora</taxon>
    </lineage>
</organism>
<protein>
    <submittedName>
        <fullName evidence="8">Probable serine/threonine-protein kinase kinX</fullName>
    </submittedName>
</protein>
<reference evidence="6" key="3">
    <citation type="submission" date="2025-05" db="UniProtKB">
        <authorList>
            <consortium name="EnsemblMetazoa"/>
        </authorList>
    </citation>
    <scope>IDENTIFICATION</scope>
</reference>
<reference evidence="7" key="1">
    <citation type="journal article" date="2021" name="Elife">
        <title>Highly contiguous assemblies of 101 drosophilid genomes.</title>
        <authorList>
            <person name="Kim B.Y."/>
            <person name="Wang J.R."/>
            <person name="Miller D.E."/>
            <person name="Barmina O."/>
            <person name="Delaney E."/>
            <person name="Thompson A."/>
            <person name="Comeault A.A."/>
            <person name="Peede D."/>
            <person name="D'Agostino E.R."/>
            <person name="Pelaez J."/>
            <person name="Aguilar J.M."/>
            <person name="Haji D."/>
            <person name="Matsunaga T."/>
            <person name="Armstrong E.E."/>
            <person name="Zych M."/>
            <person name="Ogawa Y."/>
            <person name="Stamenkovic-Radak M."/>
            <person name="Jelic M."/>
            <person name="Veselinovic M.S."/>
            <person name="Tanaskovic M."/>
            <person name="Eric P."/>
            <person name="Gao J.J."/>
            <person name="Katoh T.K."/>
            <person name="Toda M.J."/>
            <person name="Watabe H."/>
            <person name="Watada M."/>
            <person name="Davis J.S."/>
            <person name="Moyle L.C."/>
            <person name="Manoli G."/>
            <person name="Bertolini E."/>
            <person name="Kostal V."/>
            <person name="Hawley R.S."/>
            <person name="Takahashi A."/>
            <person name="Jones C.D."/>
            <person name="Price D.K."/>
            <person name="Whiteman N."/>
            <person name="Kopp A."/>
            <person name="Matute D.R."/>
            <person name="Petrov D.A."/>
        </authorList>
    </citation>
    <scope>NUCLEOTIDE SEQUENCE [LARGE SCALE GENOMIC DNA]</scope>
</reference>
<sequence length="683" mass="78635">MDRREDVLRQALDKNASETDRWQAFKSDNESTIRNLDMFVQNLSVEVMVPIGRKALMPGELIHTNELLVGHYEGYFSACSANKAKEICRHRLKLAEEQLKKLEIESELWQNKLNTPLEQGAVPNGDQVEIVEDFNEESHNKWMTEHRERVRQQKQKERLTRQAEPPGSDDDVMRKLEEREMIEELGLDPDDINDKQLQDLLNVEPESKSSHTEPPAKTISQEQESELWKKLEAEEQNEAADLNSEAAESLKSTENLVRQLMTGETKTSTKKRVGGIKKPVDIEERISDDEDDDEDQEEEVQTIRKQMSLLPNEEREPFLRAQLQVLKAKMRMIQKVNFISDELIHLMNVVVMLEDDLQDMIFEQEIETSEEGDGDEKNSQEEIIEEPEVVPEASTNKRRISFALADEKLEFRREETVAEMLPNAKKKNSRDIIKLDEPVKPPSPPQPAANKNERKTNSDILQKVERNIEFVKENQSVQDFDLLDRILEESTGRINTLHISFKHSDAVPSPKSDQDSAIPGNPGDFYEKYEKDVAQLNQSFPIYVNGFEGEEHVKVPIMSEAARESAYEDPRSQFSKPSNSEGESTDPESGTKSILRNKEAVEMEPHIVNQQPKKGKKGRKQKKKERTLEDDLRDMSAYQKVMHNIVEKEPTAPEPLPQGKFIDSHAPKKRVSRFKEQRALNKT</sequence>
<feature type="region of interest" description="Disordered" evidence="5">
    <location>
        <begin position="647"/>
        <end position="683"/>
    </location>
</feature>
<dbReference type="CDD" id="cd23159">
    <property type="entry name" value="Prefoldin_URI1"/>
    <property type="match status" value="1"/>
</dbReference>
<dbReference type="GO" id="GO:0005634">
    <property type="term" value="C:nucleus"/>
    <property type="evidence" value="ECO:0007669"/>
    <property type="project" value="UniProtKB-SubCell"/>
</dbReference>
<feature type="coiled-coil region" evidence="4">
    <location>
        <begin position="85"/>
        <end position="112"/>
    </location>
</feature>
<dbReference type="CTD" id="37924"/>
<keyword evidence="2" id="KW-0539">Nucleus</keyword>
<dbReference type="PANTHER" id="PTHR15111:SF0">
    <property type="entry name" value="UNCONVENTIONAL PREFOLDIN RPB5 INTERACTOR 1"/>
    <property type="match status" value="1"/>
</dbReference>
<feature type="region of interest" description="Disordered" evidence="5">
    <location>
        <begin position="139"/>
        <end position="173"/>
    </location>
</feature>
<dbReference type="InterPro" id="IPR009053">
    <property type="entry name" value="Prefoldin"/>
</dbReference>
<evidence type="ECO:0000313" key="7">
    <source>
        <dbReference type="Proteomes" id="UP001652680"/>
    </source>
</evidence>
<feature type="region of interest" description="Disordered" evidence="5">
    <location>
        <begin position="504"/>
        <end position="524"/>
    </location>
</feature>
<dbReference type="EnsemblMetazoa" id="XM_017116917.2">
    <property type="protein sequence ID" value="XP_016972406.1"/>
    <property type="gene ID" value="LOC108039828"/>
</dbReference>
<evidence type="ECO:0000313" key="8">
    <source>
        <dbReference type="RefSeq" id="XP_016972406.1"/>
    </source>
</evidence>
<evidence type="ECO:0000256" key="4">
    <source>
        <dbReference type="SAM" id="Coils"/>
    </source>
</evidence>
<evidence type="ECO:0000256" key="1">
    <source>
        <dbReference type="ARBA" id="ARBA00004123"/>
    </source>
</evidence>
<feature type="compositionally biased region" description="Basic and acidic residues" evidence="5">
    <location>
        <begin position="429"/>
        <end position="439"/>
    </location>
</feature>
<evidence type="ECO:0000256" key="5">
    <source>
        <dbReference type="SAM" id="MobiDB-lite"/>
    </source>
</evidence>
<dbReference type="Gene3D" id="1.10.287.370">
    <property type="match status" value="1"/>
</dbReference>
<dbReference type="GO" id="GO:0000122">
    <property type="term" value="P:negative regulation of transcription by RNA polymerase II"/>
    <property type="evidence" value="ECO:0007669"/>
    <property type="project" value="TreeGrafter"/>
</dbReference>
<dbReference type="PANTHER" id="PTHR15111">
    <property type="entry name" value="RNA POLYMERASE II SUBUNIT 5-MEDIATING PROTEIN NNX3"/>
    <property type="match status" value="1"/>
</dbReference>
<feature type="compositionally biased region" description="Basic and acidic residues" evidence="5">
    <location>
        <begin position="596"/>
        <end position="605"/>
    </location>
</feature>
<evidence type="ECO:0000256" key="2">
    <source>
        <dbReference type="ARBA" id="ARBA00023242"/>
    </source>
</evidence>
<dbReference type="InterPro" id="IPR052255">
    <property type="entry name" value="RNA_pol_II_subunit5-mediator"/>
</dbReference>
<dbReference type="Pfam" id="PF02996">
    <property type="entry name" value="Prefoldin"/>
    <property type="match status" value="1"/>
</dbReference>
<proteinExistence type="inferred from homology"/>
<dbReference type="Proteomes" id="UP001652680">
    <property type="component" value="Unassembled WGS sequence"/>
</dbReference>
<gene>
    <name evidence="8" type="primary">LOC108039828</name>
    <name evidence="6" type="synonym">108039828</name>
</gene>
<dbReference type="GO" id="GO:0016301">
    <property type="term" value="F:kinase activity"/>
    <property type="evidence" value="ECO:0007669"/>
    <property type="project" value="UniProtKB-KW"/>
</dbReference>
<keyword evidence="8" id="KW-0808">Transferase</keyword>
<dbReference type="GO" id="GO:0019212">
    <property type="term" value="F:phosphatase inhibitor activity"/>
    <property type="evidence" value="ECO:0007669"/>
    <property type="project" value="TreeGrafter"/>
</dbReference>
<dbReference type="OMA" id="GHYQGYF"/>
<feature type="region of interest" description="Disordered" evidence="5">
    <location>
        <begin position="204"/>
        <end position="226"/>
    </location>
</feature>
<dbReference type="GO" id="GO:0003682">
    <property type="term" value="F:chromatin binding"/>
    <property type="evidence" value="ECO:0007669"/>
    <property type="project" value="TreeGrafter"/>
</dbReference>
<evidence type="ECO:0000256" key="3">
    <source>
        <dbReference type="ARBA" id="ARBA00038295"/>
    </source>
</evidence>
<feature type="compositionally biased region" description="Basic and acidic residues" evidence="5">
    <location>
        <begin position="139"/>
        <end position="161"/>
    </location>
</feature>
<keyword evidence="4" id="KW-0175">Coiled coil</keyword>
<comment type="subcellular location">
    <subcellularLocation>
        <location evidence="1">Nucleus</location>
    </subcellularLocation>
</comment>